<name>A0A1Y2I5Q3_9FUNG</name>
<comment type="caution">
    <text evidence="2">The sequence shown here is derived from an EMBL/GenBank/DDBJ whole genome shotgun (WGS) entry which is preliminary data.</text>
</comment>
<accession>A0A1Y2I5Q3</accession>
<feature type="compositionally biased region" description="Polar residues" evidence="1">
    <location>
        <begin position="86"/>
        <end position="112"/>
    </location>
</feature>
<dbReference type="EMBL" id="MCFL01000001">
    <property type="protein sequence ID" value="ORZ41403.1"/>
    <property type="molecule type" value="Genomic_DNA"/>
</dbReference>
<evidence type="ECO:0000313" key="3">
    <source>
        <dbReference type="Proteomes" id="UP000193411"/>
    </source>
</evidence>
<proteinExistence type="predicted"/>
<dbReference type="AlphaFoldDB" id="A0A1Y2I5Q3"/>
<feature type="compositionally biased region" description="Basic and acidic residues" evidence="1">
    <location>
        <begin position="39"/>
        <end position="49"/>
    </location>
</feature>
<evidence type="ECO:0000313" key="2">
    <source>
        <dbReference type="EMBL" id="ORZ41403.1"/>
    </source>
</evidence>
<dbReference type="Proteomes" id="UP000193411">
    <property type="component" value="Unassembled WGS sequence"/>
</dbReference>
<protein>
    <submittedName>
        <fullName evidence="2">Uncharacterized protein</fullName>
    </submittedName>
</protein>
<keyword evidence="3" id="KW-1185">Reference proteome</keyword>
<sequence length="144" mass="16130">MKTCGVVLICMRSTMTFPTPRNIHIEHHVIPFSRNPPSSDHRACPEIKSVHPAPLPRPWPTLQSPTHSQQPFTATLLPSRSRRNPESVSTQSRQKMSLSSRPNAQSSLSHASRLSRPSHHAKTELGITAEAQVKSEYFKPPNRT</sequence>
<gene>
    <name evidence="2" type="ORF">BCR44DRAFT_1006020</name>
</gene>
<feature type="region of interest" description="Disordered" evidence="1">
    <location>
        <begin position="34"/>
        <end position="144"/>
    </location>
</feature>
<reference evidence="2 3" key="1">
    <citation type="submission" date="2016-07" db="EMBL/GenBank/DDBJ databases">
        <title>Pervasive Adenine N6-methylation of Active Genes in Fungi.</title>
        <authorList>
            <consortium name="DOE Joint Genome Institute"/>
            <person name="Mondo S.J."/>
            <person name="Dannebaum R.O."/>
            <person name="Kuo R.C."/>
            <person name="Labutti K."/>
            <person name="Haridas S."/>
            <person name="Kuo A."/>
            <person name="Salamov A."/>
            <person name="Ahrendt S.R."/>
            <person name="Lipzen A."/>
            <person name="Sullivan W."/>
            <person name="Andreopoulos W.B."/>
            <person name="Clum A."/>
            <person name="Lindquist E."/>
            <person name="Daum C."/>
            <person name="Ramamoorthy G.K."/>
            <person name="Gryganskyi A."/>
            <person name="Culley D."/>
            <person name="Magnuson J.K."/>
            <person name="James T.Y."/>
            <person name="O'Malley M.A."/>
            <person name="Stajich J.E."/>
            <person name="Spatafora J.W."/>
            <person name="Visel A."/>
            <person name="Grigoriev I.V."/>
        </authorList>
    </citation>
    <scope>NUCLEOTIDE SEQUENCE [LARGE SCALE GENOMIC DNA]</scope>
    <source>
        <strain evidence="2 3">PL171</strain>
    </source>
</reference>
<evidence type="ECO:0000256" key="1">
    <source>
        <dbReference type="SAM" id="MobiDB-lite"/>
    </source>
</evidence>
<organism evidence="2 3">
    <name type="scientific">Catenaria anguillulae PL171</name>
    <dbReference type="NCBI Taxonomy" id="765915"/>
    <lineage>
        <taxon>Eukaryota</taxon>
        <taxon>Fungi</taxon>
        <taxon>Fungi incertae sedis</taxon>
        <taxon>Blastocladiomycota</taxon>
        <taxon>Blastocladiomycetes</taxon>
        <taxon>Blastocladiales</taxon>
        <taxon>Catenariaceae</taxon>
        <taxon>Catenaria</taxon>
    </lineage>
</organism>
<feature type="compositionally biased region" description="Polar residues" evidence="1">
    <location>
        <begin position="61"/>
        <end position="78"/>
    </location>
</feature>